<comment type="catalytic activity">
    <reaction evidence="15">
        <text>a very-long-chain 2,3-saturated fatty acyl-CoA + NADP(+) = a very-long-chain (2E)-enoyl-CoA + NADPH + H(+)</text>
        <dbReference type="Rhea" id="RHEA:14473"/>
        <dbReference type="ChEBI" id="CHEBI:15378"/>
        <dbReference type="ChEBI" id="CHEBI:57783"/>
        <dbReference type="ChEBI" id="CHEBI:58349"/>
        <dbReference type="ChEBI" id="CHEBI:83724"/>
        <dbReference type="ChEBI" id="CHEBI:83728"/>
        <dbReference type="EC" id="1.3.1.93"/>
    </reaction>
</comment>
<keyword evidence="6 17" id="KW-0812">Transmembrane</keyword>
<dbReference type="PROSITE" id="PS50244">
    <property type="entry name" value="S5A_REDUCTASE"/>
    <property type="match status" value="1"/>
</dbReference>
<evidence type="ECO:0000256" key="9">
    <source>
        <dbReference type="ARBA" id="ARBA00022857"/>
    </source>
</evidence>
<evidence type="ECO:0000256" key="8">
    <source>
        <dbReference type="ARBA" id="ARBA00022832"/>
    </source>
</evidence>
<evidence type="ECO:0000256" key="10">
    <source>
        <dbReference type="ARBA" id="ARBA00022989"/>
    </source>
</evidence>
<dbReference type="Proteomes" id="UP000320333">
    <property type="component" value="Unassembled WGS sequence"/>
</dbReference>
<keyword evidence="20" id="KW-1185">Reference proteome</keyword>
<evidence type="ECO:0000256" key="1">
    <source>
        <dbReference type="ARBA" id="ARBA00004477"/>
    </source>
</evidence>
<keyword evidence="9" id="KW-0521">NADP</keyword>
<keyword evidence="11" id="KW-0560">Oxidoreductase</keyword>
<proteinExistence type="inferred from homology"/>
<dbReference type="PANTHER" id="PTHR10556:SF28">
    <property type="entry name" value="VERY-LONG-CHAIN ENOYL-COA REDUCTASE"/>
    <property type="match status" value="1"/>
</dbReference>
<dbReference type="AlphaFoldDB" id="A0A507F1X8"/>
<dbReference type="Gene3D" id="1.20.120.1630">
    <property type="match status" value="1"/>
</dbReference>
<comment type="caution">
    <text evidence="19">The sequence shown here is derived from an EMBL/GenBank/DDBJ whole genome shotgun (WGS) entry which is preliminary data.</text>
</comment>
<comment type="function">
    <text evidence="16">Catalyzes the last of the four reactions of the long-chain fatty acids elongation cycle. This endoplasmic reticulum-bound enzymatic process, allows the addition of 2 carbons to the chain of long- and very long-chain fatty acids/VLCFAs per cycle. This enzyme reduces the trans-2,3-enoyl-CoA fatty acid intermediate to an acyl-CoA that can be further elongated by entering a new cycle of elongation. Thereby, it participates in the production of VLCFAs of different chain lengths that are involved in multiple biological processes as precursors of membrane lipids and lipid mediators.</text>
</comment>
<evidence type="ECO:0000256" key="3">
    <source>
        <dbReference type="ARBA" id="ARBA00007742"/>
    </source>
</evidence>
<dbReference type="Pfam" id="PF02544">
    <property type="entry name" value="Steroid_dh"/>
    <property type="match status" value="1"/>
</dbReference>
<dbReference type="InterPro" id="IPR039357">
    <property type="entry name" value="SRD5A/TECR"/>
</dbReference>
<evidence type="ECO:0000259" key="18">
    <source>
        <dbReference type="Pfam" id="PF02544"/>
    </source>
</evidence>
<comment type="similarity">
    <text evidence="3">Belongs to the steroid 5-alpha reductase family.</text>
</comment>
<sequence>MDRHSSDAKQSTVVQVMLAGHSSECIPLEPKQSSSDPHKYNTGLICVLLALLVSGPLLLSLSLGHQTPFDALYRDSLWVRMGLGVDPPPSGFAYNNTTQQIVELKKRSGEVIKKDLNLGVSADEASVEDLSRAIFKAYPKWDVTRQRLTTVDNKVLEKGKSLKSYGISNGSQVVFKDLGPQIGWSTVFVIEYLGPLLIHPFFYFNQKLIYGSEAPMTQAQTWTLILVMFHFLKREFETLFIHKFSNDTMPLRNLPKNCAHYWVLGGLFLAAPIYRPGFVGFLGGGIPESMLNGLLGLFAYAQFSNLITHKILSDLRPPGSRVRKIPFGYGFNYVSCPNYFFEILGWVAITALNGSLATLLFAVVGAVQMYVWAVKKHKRYLKEFGDKYPRNRKILVPFLL</sequence>
<evidence type="ECO:0000256" key="17">
    <source>
        <dbReference type="SAM" id="Phobius"/>
    </source>
</evidence>
<evidence type="ECO:0000256" key="15">
    <source>
        <dbReference type="ARBA" id="ARBA00051495"/>
    </source>
</evidence>
<dbReference type="GO" id="GO:0042761">
    <property type="term" value="P:very long-chain fatty acid biosynthetic process"/>
    <property type="evidence" value="ECO:0007669"/>
    <property type="project" value="TreeGrafter"/>
</dbReference>
<dbReference type="OrthoDB" id="540503at2759"/>
<evidence type="ECO:0000313" key="19">
    <source>
        <dbReference type="EMBL" id="TPX70263.1"/>
    </source>
</evidence>
<dbReference type="FunFam" id="1.20.120.1630:FF:000010">
    <property type="entry name" value="Steroid alpha reductase family protein"/>
    <property type="match status" value="1"/>
</dbReference>
<dbReference type="CDD" id="cd01801">
    <property type="entry name" value="Ubl_TECR_like"/>
    <property type="match status" value="1"/>
</dbReference>
<keyword evidence="13 17" id="KW-0472">Membrane</keyword>
<protein>
    <recommendedName>
        <fullName evidence="4">very-long-chain enoyl-CoA reductase</fullName>
        <ecNumber evidence="4">1.3.1.93</ecNumber>
    </recommendedName>
</protein>
<reference evidence="19 20" key="1">
    <citation type="journal article" date="2019" name="Sci. Rep.">
        <title>Comparative genomics of chytrid fungi reveal insights into the obligate biotrophic and pathogenic lifestyle of Synchytrium endobioticum.</title>
        <authorList>
            <person name="van de Vossenberg B.T.L.H."/>
            <person name="Warris S."/>
            <person name="Nguyen H.D.T."/>
            <person name="van Gent-Pelzer M.P.E."/>
            <person name="Joly D.L."/>
            <person name="van de Geest H.C."/>
            <person name="Bonants P.J.M."/>
            <person name="Smith D.S."/>
            <person name="Levesque C.A."/>
            <person name="van der Lee T.A.J."/>
        </authorList>
    </citation>
    <scope>NUCLEOTIDE SEQUENCE [LARGE SCALE GENOMIC DNA]</scope>
    <source>
        <strain evidence="19 20">CBS 675.73</strain>
    </source>
</reference>
<dbReference type="GO" id="GO:0102758">
    <property type="term" value="F:very-long-chain enoyl-CoA reductase activity"/>
    <property type="evidence" value="ECO:0007669"/>
    <property type="project" value="UniProtKB-EC"/>
</dbReference>
<dbReference type="EC" id="1.3.1.93" evidence="4"/>
<keyword evidence="14" id="KW-0275">Fatty acid biosynthesis</keyword>
<evidence type="ECO:0000256" key="6">
    <source>
        <dbReference type="ARBA" id="ARBA00022692"/>
    </source>
</evidence>
<feature type="transmembrane region" description="Helical" evidence="17">
    <location>
        <begin position="42"/>
        <end position="64"/>
    </location>
</feature>
<name>A0A507F1X8_9FUNG</name>
<gene>
    <name evidence="19" type="ORF">CcCBS67573_g06611</name>
</gene>
<keyword evidence="10 17" id="KW-1133">Transmembrane helix</keyword>
<evidence type="ECO:0000256" key="2">
    <source>
        <dbReference type="ARBA" id="ARBA00005194"/>
    </source>
</evidence>
<comment type="pathway">
    <text evidence="2">Lipid metabolism; fatty acid biosynthesis.</text>
</comment>
<evidence type="ECO:0000256" key="4">
    <source>
        <dbReference type="ARBA" id="ARBA00012530"/>
    </source>
</evidence>
<accession>A0A507F1X8</accession>
<feature type="domain" description="3-oxo-5-alpha-steroid 4-dehydrogenase C-terminal" evidence="18">
    <location>
        <begin position="248"/>
        <end position="400"/>
    </location>
</feature>
<feature type="transmembrane region" description="Helical" evidence="17">
    <location>
        <begin position="259"/>
        <end position="278"/>
    </location>
</feature>
<dbReference type="EMBL" id="QEAP01000292">
    <property type="protein sequence ID" value="TPX70263.1"/>
    <property type="molecule type" value="Genomic_DNA"/>
</dbReference>
<evidence type="ECO:0000256" key="11">
    <source>
        <dbReference type="ARBA" id="ARBA00023002"/>
    </source>
</evidence>
<dbReference type="Gene3D" id="3.10.20.90">
    <property type="entry name" value="Phosphatidylinositol 3-kinase Catalytic Subunit, Chain A, domain 1"/>
    <property type="match status" value="1"/>
</dbReference>
<evidence type="ECO:0000313" key="20">
    <source>
        <dbReference type="Proteomes" id="UP000320333"/>
    </source>
</evidence>
<keyword evidence="5" id="KW-0444">Lipid biosynthesis</keyword>
<evidence type="ECO:0000256" key="5">
    <source>
        <dbReference type="ARBA" id="ARBA00022516"/>
    </source>
</evidence>
<evidence type="ECO:0000256" key="12">
    <source>
        <dbReference type="ARBA" id="ARBA00023098"/>
    </source>
</evidence>
<evidence type="ECO:0000256" key="16">
    <source>
        <dbReference type="ARBA" id="ARBA00058640"/>
    </source>
</evidence>
<comment type="subcellular location">
    <subcellularLocation>
        <location evidence="1">Endoplasmic reticulum membrane</location>
        <topology evidence="1">Multi-pass membrane protein</topology>
    </subcellularLocation>
</comment>
<keyword evidence="12" id="KW-0443">Lipid metabolism</keyword>
<keyword evidence="7" id="KW-0256">Endoplasmic reticulum</keyword>
<keyword evidence="8" id="KW-0276">Fatty acid metabolism</keyword>
<dbReference type="GO" id="GO:0005789">
    <property type="term" value="C:endoplasmic reticulum membrane"/>
    <property type="evidence" value="ECO:0007669"/>
    <property type="project" value="UniProtKB-SubCell"/>
</dbReference>
<dbReference type="InterPro" id="IPR001104">
    <property type="entry name" value="3-oxo-5_a-steroid_4-DH_C"/>
</dbReference>
<dbReference type="PANTHER" id="PTHR10556">
    <property type="entry name" value="3-OXO-5-ALPHA-STEROID 4-DEHYDROGENASE"/>
    <property type="match status" value="1"/>
</dbReference>
<evidence type="ECO:0000256" key="13">
    <source>
        <dbReference type="ARBA" id="ARBA00023136"/>
    </source>
</evidence>
<organism evidence="19 20">
    <name type="scientific">Chytriomyces confervae</name>
    <dbReference type="NCBI Taxonomy" id="246404"/>
    <lineage>
        <taxon>Eukaryota</taxon>
        <taxon>Fungi</taxon>
        <taxon>Fungi incertae sedis</taxon>
        <taxon>Chytridiomycota</taxon>
        <taxon>Chytridiomycota incertae sedis</taxon>
        <taxon>Chytridiomycetes</taxon>
        <taxon>Chytridiales</taxon>
        <taxon>Chytriomycetaceae</taxon>
        <taxon>Chytriomyces</taxon>
    </lineage>
</organism>
<dbReference type="STRING" id="246404.A0A507F1X8"/>
<evidence type="ECO:0000256" key="7">
    <source>
        <dbReference type="ARBA" id="ARBA00022824"/>
    </source>
</evidence>
<evidence type="ECO:0000256" key="14">
    <source>
        <dbReference type="ARBA" id="ARBA00023160"/>
    </source>
</evidence>